<sequence length="126" mass="14643">MVHRDRIRLRPRAFYQNGWDYFGLTAESYHRLFPVGRVVLGPDVLGRTPGQLAMYIWHVMFGEPLKLPRRQRDLRLPLFMKIQNVEVELLEEEPDAYQQFEGLALAGQAIQSGENSIAARLETLFD</sequence>
<proteinExistence type="predicted"/>
<keyword evidence="2" id="KW-1185">Reference proteome</keyword>
<comment type="caution">
    <text evidence="1">The sequence shown here is derived from an EMBL/GenBank/DDBJ whole genome shotgun (WGS) entry which is preliminary data.</text>
</comment>
<gene>
    <name evidence="1" type="ORF">CCMP2556_LOCUS26461</name>
</gene>
<protein>
    <submittedName>
        <fullName evidence="1">Uncharacterized protein</fullName>
    </submittedName>
</protein>
<reference evidence="1 2" key="1">
    <citation type="submission" date="2024-02" db="EMBL/GenBank/DDBJ databases">
        <authorList>
            <person name="Chen Y."/>
            <person name="Shah S."/>
            <person name="Dougan E. K."/>
            <person name="Thang M."/>
            <person name="Chan C."/>
        </authorList>
    </citation>
    <scope>NUCLEOTIDE SEQUENCE [LARGE SCALE GENOMIC DNA]</scope>
</reference>
<name>A0ABP0MMX1_9DINO</name>
<dbReference type="Proteomes" id="UP001642484">
    <property type="component" value="Unassembled WGS sequence"/>
</dbReference>
<dbReference type="EMBL" id="CAXAMN010018446">
    <property type="protein sequence ID" value="CAK9052458.1"/>
    <property type="molecule type" value="Genomic_DNA"/>
</dbReference>
<evidence type="ECO:0000313" key="2">
    <source>
        <dbReference type="Proteomes" id="UP001642484"/>
    </source>
</evidence>
<organism evidence="1 2">
    <name type="scientific">Durusdinium trenchii</name>
    <dbReference type="NCBI Taxonomy" id="1381693"/>
    <lineage>
        <taxon>Eukaryota</taxon>
        <taxon>Sar</taxon>
        <taxon>Alveolata</taxon>
        <taxon>Dinophyceae</taxon>
        <taxon>Suessiales</taxon>
        <taxon>Symbiodiniaceae</taxon>
        <taxon>Durusdinium</taxon>
    </lineage>
</organism>
<evidence type="ECO:0000313" key="1">
    <source>
        <dbReference type="EMBL" id="CAK9052458.1"/>
    </source>
</evidence>
<accession>A0ABP0MMX1</accession>